<sequence length="337" mass="37536">MSETLRYCGRDFSQADLEVISNLIAVYPTRQAIADAVCEALGWYRLDGRKKDMSARVALLRMDRDGLVTLPKPLHGNGNGLITRYAKPIAELPFAYPESLDDLCPIKFAIADTKAQKQRWRNLIASYHYLGYTTFAGAEGRYLIESSSGTIAAIGFAASPWSCAPRDNYIGWDKATRETRLHLVVGNARFLILPQVRVVNLASYILSRVARRLPLATGYSPTGTNLYSWRPSWSLPGSPERATRRRTGSVSGKPKVGANLIATTNTLSLSRTSISTRCTVTIGASLIHPSENATGYQIGPGGHSLTGWPNVYDFYHYRWKDNQWNCRSREKNNREVN</sequence>
<organism evidence="2 3">
    <name type="scientific">Acidithrix ferrooxidans</name>
    <dbReference type="NCBI Taxonomy" id="1280514"/>
    <lineage>
        <taxon>Bacteria</taxon>
        <taxon>Bacillati</taxon>
        <taxon>Actinomycetota</taxon>
        <taxon>Acidimicrobiia</taxon>
        <taxon>Acidimicrobiales</taxon>
        <taxon>Acidimicrobiaceae</taxon>
        <taxon>Acidithrix</taxon>
    </lineage>
</organism>
<gene>
    <name evidence="2" type="ORF">AXFE_29700</name>
</gene>
<feature type="region of interest" description="Disordered" evidence="1">
    <location>
        <begin position="235"/>
        <end position="255"/>
    </location>
</feature>
<dbReference type="OrthoDB" id="3173428at2"/>
<evidence type="ECO:0000313" key="2">
    <source>
        <dbReference type="EMBL" id="KJF16169.1"/>
    </source>
</evidence>
<dbReference type="Pfam" id="PF14236">
    <property type="entry name" value="DruA"/>
    <property type="match status" value="1"/>
</dbReference>
<evidence type="ECO:0000256" key="1">
    <source>
        <dbReference type="SAM" id="MobiDB-lite"/>
    </source>
</evidence>
<dbReference type="EMBL" id="JXYS01000095">
    <property type="protein sequence ID" value="KJF16169.1"/>
    <property type="molecule type" value="Genomic_DNA"/>
</dbReference>
<name>A0A0D8HE57_9ACTN</name>
<keyword evidence="3" id="KW-1185">Reference proteome</keyword>
<dbReference type="STRING" id="1280514.AXFE_29700"/>
<reference evidence="2 3" key="1">
    <citation type="submission" date="2015-01" db="EMBL/GenBank/DDBJ databases">
        <title>Draft genome of the acidophilic iron oxidizer Acidithrix ferrooxidans strain Py-F3.</title>
        <authorList>
            <person name="Poehlein A."/>
            <person name="Eisen S."/>
            <person name="Schloemann M."/>
            <person name="Johnson B.D."/>
            <person name="Daniel R."/>
            <person name="Muehling M."/>
        </authorList>
    </citation>
    <scope>NUCLEOTIDE SEQUENCE [LARGE SCALE GENOMIC DNA]</scope>
    <source>
        <strain evidence="2 3">Py-F3</strain>
    </source>
</reference>
<protein>
    <submittedName>
        <fullName evidence="2">Uncharacterized protein</fullName>
    </submittedName>
</protein>
<comment type="caution">
    <text evidence="2">The sequence shown here is derived from an EMBL/GenBank/DDBJ whole genome shotgun (WGS) entry which is preliminary data.</text>
</comment>
<accession>A0A0D8HE57</accession>
<dbReference type="Proteomes" id="UP000032360">
    <property type="component" value="Unassembled WGS sequence"/>
</dbReference>
<proteinExistence type="predicted"/>
<evidence type="ECO:0000313" key="3">
    <source>
        <dbReference type="Proteomes" id="UP000032360"/>
    </source>
</evidence>
<dbReference type="InterPro" id="IPR025639">
    <property type="entry name" value="DruA"/>
</dbReference>
<dbReference type="AlphaFoldDB" id="A0A0D8HE57"/>